<feature type="domain" description="Integrase catalytic" evidence="2">
    <location>
        <begin position="294"/>
        <end position="405"/>
    </location>
</feature>
<protein>
    <recommendedName>
        <fullName evidence="2">Integrase catalytic domain-containing protein</fullName>
    </recommendedName>
</protein>
<dbReference type="InterPro" id="IPR036397">
    <property type="entry name" value="RNaseH_sf"/>
</dbReference>
<dbReference type="SUPFAM" id="SSF53098">
    <property type="entry name" value="Ribonuclease H-like"/>
    <property type="match status" value="1"/>
</dbReference>
<evidence type="ECO:0000259" key="2">
    <source>
        <dbReference type="PROSITE" id="PS50994"/>
    </source>
</evidence>
<dbReference type="PANTHER" id="PTHR42648">
    <property type="entry name" value="TRANSPOSASE, PUTATIVE-RELATED"/>
    <property type="match status" value="1"/>
</dbReference>
<evidence type="ECO:0000313" key="3">
    <source>
        <dbReference type="EMBL" id="CAI5726212.1"/>
    </source>
</evidence>
<accession>A0AAV0TRC1</accession>
<dbReference type="InterPro" id="IPR039537">
    <property type="entry name" value="Retrotran_Ty1/copia-like"/>
</dbReference>
<dbReference type="Proteomes" id="UP001162031">
    <property type="component" value="Unassembled WGS sequence"/>
</dbReference>
<sequence length="405" mass="45242">MGRLLHTFKTTITASQSMKLFTARSKVLNNIVHYASADLTTVLMAKYNNDRHDHLRQAEDLAHFAQSVELENKTGRTLGSDDNVSEDWILDSCASRHLVNDDRLLIDAEICNDVVSLSDNEKVGLSKVGSVRMSVVANGQEKTVQLMDVYYSPNLARNIINYDKLDQKGYSLKYSNGKRSVARRSDGQVAFDVTMENSVLIVETVIKSVRQKETANVIMAAIHEKAADEMTSATHRGSLLYFHQRLGHLSYDAIEKIARNPSSGIELTDHKRMTCITCAQSKQTKNKQNQKDSGQNAPIDCIGGVICSDLKGPLTPADRLGNRYLIDFIDYKTNYCRVFLAQTKDAAAKKFEHFLVLFERRFECRIAVLRTDGGGEYQNVDLFCKSTGVARQVSEARNQASNGKA</sequence>
<dbReference type="GO" id="GO:0003676">
    <property type="term" value="F:nucleic acid binding"/>
    <property type="evidence" value="ECO:0007669"/>
    <property type="project" value="InterPro"/>
</dbReference>
<dbReference type="PROSITE" id="PS50994">
    <property type="entry name" value="INTEGRASE"/>
    <property type="match status" value="1"/>
</dbReference>
<reference evidence="3" key="1">
    <citation type="submission" date="2022-12" db="EMBL/GenBank/DDBJ databases">
        <authorList>
            <person name="Webb A."/>
        </authorList>
    </citation>
    <scope>NUCLEOTIDE SEQUENCE</scope>
    <source>
        <strain evidence="3">Hp1</strain>
    </source>
</reference>
<dbReference type="PANTHER" id="PTHR42648:SF28">
    <property type="entry name" value="TRANSPOSON-ENCODED PROTEIN WITH RIBONUCLEASE H-LIKE AND RETROVIRUS ZINC FINGER-LIKE DOMAINS"/>
    <property type="match status" value="1"/>
</dbReference>
<organism evidence="3 4">
    <name type="scientific">Hyaloperonospora brassicae</name>
    <name type="common">Brassica downy mildew</name>
    <name type="synonym">Peronospora brassicae</name>
    <dbReference type="NCBI Taxonomy" id="162125"/>
    <lineage>
        <taxon>Eukaryota</taxon>
        <taxon>Sar</taxon>
        <taxon>Stramenopiles</taxon>
        <taxon>Oomycota</taxon>
        <taxon>Peronosporomycetes</taxon>
        <taxon>Peronosporales</taxon>
        <taxon>Peronosporaceae</taxon>
        <taxon>Hyaloperonospora</taxon>
    </lineage>
</organism>
<keyword evidence="4" id="KW-1185">Reference proteome</keyword>
<dbReference type="GO" id="GO:0015074">
    <property type="term" value="P:DNA integration"/>
    <property type="evidence" value="ECO:0007669"/>
    <property type="project" value="InterPro"/>
</dbReference>
<gene>
    <name evidence="3" type="ORF">HBR001_LOCUS3786</name>
</gene>
<name>A0AAV0TRC1_HYABA</name>
<evidence type="ECO:0000313" key="4">
    <source>
        <dbReference type="Proteomes" id="UP001162031"/>
    </source>
</evidence>
<dbReference type="Pfam" id="PF22936">
    <property type="entry name" value="Pol_BBD"/>
    <property type="match status" value="1"/>
</dbReference>
<dbReference type="InterPro" id="IPR054722">
    <property type="entry name" value="PolX-like_BBD"/>
</dbReference>
<dbReference type="GO" id="GO:0006508">
    <property type="term" value="P:proteolysis"/>
    <property type="evidence" value="ECO:0007669"/>
    <property type="project" value="UniProtKB-KW"/>
</dbReference>
<dbReference type="InterPro" id="IPR012337">
    <property type="entry name" value="RNaseH-like_sf"/>
</dbReference>
<dbReference type="InterPro" id="IPR001584">
    <property type="entry name" value="Integrase_cat-core"/>
</dbReference>
<comment type="caution">
    <text evidence="3">The sequence shown here is derived from an EMBL/GenBank/DDBJ whole genome shotgun (WGS) entry which is preliminary data.</text>
</comment>
<evidence type="ECO:0000256" key="1">
    <source>
        <dbReference type="ARBA" id="ARBA00022670"/>
    </source>
</evidence>
<proteinExistence type="predicted"/>
<keyword evidence="1" id="KW-0645">Protease</keyword>
<dbReference type="GO" id="GO:0008233">
    <property type="term" value="F:peptidase activity"/>
    <property type="evidence" value="ECO:0007669"/>
    <property type="project" value="UniProtKB-KW"/>
</dbReference>
<keyword evidence="1" id="KW-0378">Hydrolase</keyword>
<dbReference type="AlphaFoldDB" id="A0AAV0TRC1"/>
<dbReference type="EMBL" id="CANTFL010000641">
    <property type="protein sequence ID" value="CAI5726212.1"/>
    <property type="molecule type" value="Genomic_DNA"/>
</dbReference>
<dbReference type="Gene3D" id="3.30.420.10">
    <property type="entry name" value="Ribonuclease H-like superfamily/Ribonuclease H"/>
    <property type="match status" value="1"/>
</dbReference>